<feature type="transmembrane region" description="Helical" evidence="6">
    <location>
        <begin position="681"/>
        <end position="702"/>
    </location>
</feature>
<feature type="transmembrane region" description="Helical" evidence="6">
    <location>
        <begin position="387"/>
        <end position="412"/>
    </location>
</feature>
<evidence type="ECO:0000256" key="4">
    <source>
        <dbReference type="ARBA" id="ARBA00022989"/>
    </source>
</evidence>
<keyword evidence="4 6" id="KW-1133">Transmembrane helix</keyword>
<keyword evidence="2" id="KW-1003">Cell membrane</keyword>
<dbReference type="RefSeq" id="WP_330107169.1">
    <property type="nucleotide sequence ID" value="NZ_JAZDQT010000001.1"/>
</dbReference>
<dbReference type="InterPro" id="IPR025857">
    <property type="entry name" value="MacB_PCD"/>
</dbReference>
<evidence type="ECO:0000313" key="9">
    <source>
        <dbReference type="EMBL" id="MEE1944809.1"/>
    </source>
</evidence>
<reference evidence="9 10" key="1">
    <citation type="submission" date="2024-01" db="EMBL/GenBank/DDBJ databases">
        <title>Pedobacter sp. nov., isolated from fresh soil.</title>
        <authorList>
            <person name="Le N.T.T."/>
        </authorList>
    </citation>
    <scope>NUCLEOTIDE SEQUENCE [LARGE SCALE GENOMIC DNA]</scope>
    <source>
        <strain evidence="9 10">KR3-3</strain>
    </source>
</reference>
<dbReference type="Pfam" id="PF02687">
    <property type="entry name" value="FtsX"/>
    <property type="match status" value="2"/>
</dbReference>
<feature type="transmembrane region" description="Helical" evidence="6">
    <location>
        <begin position="297"/>
        <end position="318"/>
    </location>
</feature>
<evidence type="ECO:0000256" key="6">
    <source>
        <dbReference type="SAM" id="Phobius"/>
    </source>
</evidence>
<evidence type="ECO:0000256" key="2">
    <source>
        <dbReference type="ARBA" id="ARBA00022475"/>
    </source>
</evidence>
<evidence type="ECO:0000256" key="3">
    <source>
        <dbReference type="ARBA" id="ARBA00022692"/>
    </source>
</evidence>
<dbReference type="Pfam" id="PF12704">
    <property type="entry name" value="MacB_PCD"/>
    <property type="match status" value="2"/>
</dbReference>
<organism evidence="9 10">
    <name type="scientific">Pedobacter albus</name>
    <dbReference type="NCBI Taxonomy" id="3113905"/>
    <lineage>
        <taxon>Bacteria</taxon>
        <taxon>Pseudomonadati</taxon>
        <taxon>Bacteroidota</taxon>
        <taxon>Sphingobacteriia</taxon>
        <taxon>Sphingobacteriales</taxon>
        <taxon>Sphingobacteriaceae</taxon>
        <taxon>Pedobacter</taxon>
    </lineage>
</organism>
<comment type="caution">
    <text evidence="9">The sequence shown here is derived from an EMBL/GenBank/DDBJ whole genome shotgun (WGS) entry which is preliminary data.</text>
</comment>
<proteinExistence type="predicted"/>
<evidence type="ECO:0000313" key="10">
    <source>
        <dbReference type="Proteomes" id="UP001336835"/>
    </source>
</evidence>
<feature type="domain" description="MacB-like periplasmic core" evidence="8">
    <location>
        <begin position="444"/>
        <end position="617"/>
    </location>
</feature>
<keyword evidence="10" id="KW-1185">Reference proteome</keyword>
<accession>A0ABU7I609</accession>
<feature type="transmembrane region" description="Helical" evidence="6">
    <location>
        <begin position="730"/>
        <end position="752"/>
    </location>
</feature>
<dbReference type="PANTHER" id="PTHR30572">
    <property type="entry name" value="MEMBRANE COMPONENT OF TRANSPORTER-RELATED"/>
    <property type="match status" value="1"/>
</dbReference>
<gene>
    <name evidence="9" type="ORF">VRU48_06815</name>
</gene>
<comment type="subcellular location">
    <subcellularLocation>
        <location evidence="1">Cell membrane</location>
        <topology evidence="1">Multi-pass membrane protein</topology>
    </subcellularLocation>
</comment>
<evidence type="ECO:0000259" key="7">
    <source>
        <dbReference type="Pfam" id="PF02687"/>
    </source>
</evidence>
<evidence type="ECO:0000256" key="1">
    <source>
        <dbReference type="ARBA" id="ARBA00004651"/>
    </source>
</evidence>
<evidence type="ECO:0000259" key="8">
    <source>
        <dbReference type="Pfam" id="PF12704"/>
    </source>
</evidence>
<dbReference type="EMBL" id="JAZDQT010000001">
    <property type="protein sequence ID" value="MEE1944809.1"/>
    <property type="molecule type" value="Genomic_DNA"/>
</dbReference>
<name>A0ABU7I609_9SPHI</name>
<protein>
    <submittedName>
        <fullName evidence="9">FtsX-like permease family protein</fullName>
    </submittedName>
</protein>
<feature type="transmembrane region" description="Helical" evidence="6">
    <location>
        <begin position="433"/>
        <end position="456"/>
    </location>
</feature>
<feature type="transmembrane region" description="Helical" evidence="6">
    <location>
        <begin position="764"/>
        <end position="784"/>
    </location>
</feature>
<dbReference type="InterPro" id="IPR050250">
    <property type="entry name" value="Macrolide_Exporter_MacB"/>
</dbReference>
<keyword evidence="3 6" id="KW-0812">Transmembrane</keyword>
<dbReference type="InterPro" id="IPR003838">
    <property type="entry name" value="ABC3_permease_C"/>
</dbReference>
<feature type="domain" description="ABC3 transporter permease C-terminal" evidence="7">
    <location>
        <begin position="299"/>
        <end position="414"/>
    </location>
</feature>
<feature type="transmembrane region" description="Helical" evidence="6">
    <location>
        <begin position="21"/>
        <end position="41"/>
    </location>
</feature>
<keyword evidence="5 6" id="KW-0472">Membrane</keyword>
<feature type="domain" description="ABC3 transporter permease C-terminal" evidence="7">
    <location>
        <begin position="681"/>
        <end position="793"/>
    </location>
</feature>
<sequence length="801" mass="90378">MFKLNLKIAFRNLLKNKVYTLVNVMGLALGLAGFIFVLLYVNHEKSYDHWDPQLEKVYQLQELDFWAIKEGKKEWMDVADLRIPDLIKDKMPQVEDIAFFNEAGPQSVILGDNNPFMQEGIVSASDGFFSVFPFQFIYGTPETALGKPGNVVIKESVALRYFGKINPVGKTIKINEQNWTTPETYLVTGGVADPVTPSSVDFQLIKRNIRTFPLNDNFYFFATVYVKIKGQQTNELLNRTLQNVYYDFKLALFKRQKMAVADYLQHGLKPSARLVPLHQIHQEPLTGKSWLSLVKPVILLSALLFLISVINFVNMFTAQAVSRAKEVGIKKVIGAHRKSLIFQFLLETALQCLFALLLSTVLLEGFLPYLNQLFKLDLSLTFNQNNLVILAELVLLLLLVILMAGTYPAFFLSSYRPQNVLKGNFGHSHKGKTLRNLLVGLQFVIAVGFFIGIMVISRQMQYMENRDPGFNASAVIHIKTSFDKRIAAQLKSIDGVKYVGSNDGMISLNHKLTGKYKYNNESKELNTVLVNAEGLQALDVKLLQGRLFESHNAQDSLGTVILNESLEKAYGGHMIGKFIYVNDSLPAQVVGIIKDIQVAGFETKILPTVYTTANNNATGYPNRGVNYIIKFDQQKQKSVLTAINEIWKRQYPAFPLSYTYIQDDLSKVLVAHERFKEMVKLFSFLSISLSLIGLFALAAFLTKQRTKEIAIRKVLGADHRTLFLLLNKNYVWLMIVANVVSWPLIYIAVNHWLSGFAYRIDMPILPFVIAFGVSIATTVLTVSIQVKNAITAKPVDALKYE</sequence>
<dbReference type="Proteomes" id="UP001336835">
    <property type="component" value="Unassembled WGS sequence"/>
</dbReference>
<dbReference type="PANTHER" id="PTHR30572:SF18">
    <property type="entry name" value="ABC-TYPE MACROLIDE FAMILY EXPORT SYSTEM PERMEASE COMPONENT 2"/>
    <property type="match status" value="1"/>
</dbReference>
<evidence type="ECO:0000256" key="5">
    <source>
        <dbReference type="ARBA" id="ARBA00023136"/>
    </source>
</evidence>
<feature type="transmembrane region" description="Helical" evidence="6">
    <location>
        <begin position="339"/>
        <end position="367"/>
    </location>
</feature>
<feature type="domain" description="MacB-like periplasmic core" evidence="8">
    <location>
        <begin position="20"/>
        <end position="241"/>
    </location>
</feature>